<dbReference type="PANTHER" id="PTHR40690">
    <property type="entry name" value="GLL3100 PROTEIN"/>
    <property type="match status" value="1"/>
</dbReference>
<dbReference type="STRING" id="1122213.GCA_000423365_00364"/>
<dbReference type="InterPro" id="IPR027417">
    <property type="entry name" value="P-loop_NTPase"/>
</dbReference>
<dbReference type="Gene3D" id="3.40.50.720">
    <property type="entry name" value="NAD(P)-binding Rossmann-like Domain"/>
    <property type="match status" value="1"/>
</dbReference>
<proteinExistence type="predicted"/>
<evidence type="ECO:0000313" key="4">
    <source>
        <dbReference type="EMBL" id="AVX05240.1"/>
    </source>
</evidence>
<dbReference type="Gene3D" id="3.40.50.300">
    <property type="entry name" value="P-loop containing nucleotide triphosphate hydrolases"/>
    <property type="match status" value="1"/>
</dbReference>
<sequence length="399" mass="42828">MTDNFEMKRHTPPMQPDPNRSQHAANEVFEPAEHGLSMTTNTALVYCEGNFGALDGKTANGLVRHSEKYDVRGVIDSEMAGQDSGMVLDGINNSIPIYRDLADALENMAGTPDYFIFGMAPASGMLSARERSLLIEAMSYGMDIVNGLHEFLNEDPVFIAASAAHGVSIIDVRKPRDKKHLRMFSGRIAEVTCPVIAVLGTDGAIGKRTTSTILTNALVAHGIKAIMIGTGQTGLIQGARYGIAIDAIPAQFCSGEMESTIVDAFERENPDVIIVEGQGALSHPAYLTSTFILRGSQPDGVILQHAPGRSHLGDFPETKMPTAKSEINLIETFSDTKVIGVTINHENMSDEDVSAAIKSNSSELGIPVTDALTRSTDFLVDMVVGAFPELAIKRAVNSH</sequence>
<dbReference type="InterPro" id="IPR035086">
    <property type="entry name" value="DgcN-like_C"/>
</dbReference>
<dbReference type="AlphaFoldDB" id="A0A2R4MGW3"/>
<feature type="domain" description="D-glutamate N-acetyltransferase-like C-terminal" evidence="2">
    <location>
        <begin position="183"/>
        <end position="379"/>
    </location>
</feature>
<gene>
    <name evidence="4" type="ORF">MXMO3_02729</name>
</gene>
<dbReference type="InterPro" id="IPR035402">
    <property type="entry name" value="DgcN-like_N"/>
</dbReference>
<evidence type="ECO:0000313" key="5">
    <source>
        <dbReference type="Proteomes" id="UP000258927"/>
    </source>
</evidence>
<evidence type="ECO:0000259" key="3">
    <source>
        <dbReference type="Pfam" id="PF17396"/>
    </source>
</evidence>
<dbReference type="PIRSF" id="PIRSF026760">
    <property type="entry name" value="UCP026760"/>
    <property type="match status" value="1"/>
</dbReference>
<feature type="domain" description="D-glutamate N-acetyltransferase-like N-terminal" evidence="3">
    <location>
        <begin position="78"/>
        <end position="175"/>
    </location>
</feature>
<evidence type="ECO:0000259" key="2">
    <source>
        <dbReference type="Pfam" id="PF07755"/>
    </source>
</evidence>
<evidence type="ECO:0008006" key="6">
    <source>
        <dbReference type="Google" id="ProtNLM"/>
    </source>
</evidence>
<dbReference type="Proteomes" id="UP000258927">
    <property type="component" value="Chromosome"/>
</dbReference>
<evidence type="ECO:0000256" key="1">
    <source>
        <dbReference type="SAM" id="MobiDB-lite"/>
    </source>
</evidence>
<dbReference type="PANTHER" id="PTHR40690:SF1">
    <property type="entry name" value="DUF1611 DOMAIN-CONTAINING PROTEIN"/>
    <property type="match status" value="1"/>
</dbReference>
<name>A0A2R4MGW3_9HYPH</name>
<dbReference type="Pfam" id="PF07755">
    <property type="entry name" value="DUF1611"/>
    <property type="match status" value="1"/>
</dbReference>
<reference evidence="4 5" key="1">
    <citation type="submission" date="2017-05" db="EMBL/GenBank/DDBJ databases">
        <title>Genome Analysis of Maritalea myrionectae HL2708#5.</title>
        <authorList>
            <consortium name="Cotde Inc.-PKNU"/>
            <person name="Jang D."/>
            <person name="Oh H.-M."/>
        </authorList>
    </citation>
    <scope>NUCLEOTIDE SEQUENCE [LARGE SCALE GENOMIC DNA]</scope>
    <source>
        <strain evidence="4 5">HL2708#5</strain>
    </source>
</reference>
<accession>A0A2R4MGW3</accession>
<dbReference type="InterPro" id="IPR011669">
    <property type="entry name" value="DgcN-like"/>
</dbReference>
<dbReference type="EMBL" id="CP021330">
    <property type="protein sequence ID" value="AVX05240.1"/>
    <property type="molecule type" value="Genomic_DNA"/>
</dbReference>
<dbReference type="SUPFAM" id="SSF52540">
    <property type="entry name" value="P-loop containing nucleoside triphosphate hydrolases"/>
    <property type="match status" value="1"/>
</dbReference>
<protein>
    <recommendedName>
        <fullName evidence="6">EBNA-1 nuclear protein</fullName>
    </recommendedName>
</protein>
<keyword evidence="5" id="KW-1185">Reference proteome</keyword>
<dbReference type="KEGG" id="mmyr:MXMO3_02729"/>
<feature type="region of interest" description="Disordered" evidence="1">
    <location>
        <begin position="1"/>
        <end position="22"/>
    </location>
</feature>
<dbReference type="Pfam" id="PF17396">
    <property type="entry name" value="DUF1611_N"/>
    <property type="match status" value="1"/>
</dbReference>
<organism evidence="4 5">
    <name type="scientific">Maritalea myrionectae</name>
    <dbReference type="NCBI Taxonomy" id="454601"/>
    <lineage>
        <taxon>Bacteria</taxon>
        <taxon>Pseudomonadati</taxon>
        <taxon>Pseudomonadota</taxon>
        <taxon>Alphaproteobacteria</taxon>
        <taxon>Hyphomicrobiales</taxon>
        <taxon>Devosiaceae</taxon>
        <taxon>Maritalea</taxon>
    </lineage>
</organism>
<dbReference type="RefSeq" id="WP_205468023.1">
    <property type="nucleotide sequence ID" value="NZ_CP021330.1"/>
</dbReference>